<dbReference type="InterPro" id="IPR009056">
    <property type="entry name" value="Cyt_c-like_dom"/>
</dbReference>
<keyword evidence="3 4" id="KW-0408">Iron</keyword>
<feature type="domain" description="Cytochrome c" evidence="6">
    <location>
        <begin position="106"/>
        <end position="196"/>
    </location>
</feature>
<dbReference type="STRING" id="1220578.FPE01S_01_16980"/>
<dbReference type="GO" id="GO:0009055">
    <property type="term" value="F:electron transfer activity"/>
    <property type="evidence" value="ECO:0007669"/>
    <property type="project" value="InterPro"/>
</dbReference>
<evidence type="ECO:0000313" key="7">
    <source>
        <dbReference type="EMBL" id="GAO42683.1"/>
    </source>
</evidence>
<proteinExistence type="predicted"/>
<reference evidence="7 8" key="1">
    <citation type="submission" date="2015-04" db="EMBL/GenBank/DDBJ databases">
        <title>Whole genome shotgun sequence of Flavihumibacter petaseus NBRC 106054.</title>
        <authorList>
            <person name="Miyazawa S."/>
            <person name="Hosoyama A."/>
            <person name="Hashimoto M."/>
            <person name="Noguchi M."/>
            <person name="Tsuchikane K."/>
            <person name="Ohji S."/>
            <person name="Yamazoe A."/>
            <person name="Ichikawa N."/>
            <person name="Kimura A."/>
            <person name="Fujita N."/>
        </authorList>
    </citation>
    <scope>NUCLEOTIDE SEQUENCE [LARGE SCALE GENOMIC DNA]</scope>
    <source>
        <strain evidence="7 8">NBRC 106054</strain>
    </source>
</reference>
<evidence type="ECO:0000256" key="4">
    <source>
        <dbReference type="PROSITE-ProRule" id="PRU00433"/>
    </source>
</evidence>
<dbReference type="InterPro" id="IPR036909">
    <property type="entry name" value="Cyt_c-like_dom_sf"/>
</dbReference>
<sequence length="199" mass="22341">MTSIIALIDEDQNRALSLRIHLFQIKGIQILLFKSKLPIMRCKFTFAAMAIAGTIFVYACGGSEPKSEDKTAASTEQPAQPEAQAEVHGTEVKAGDIKLDHPLNAEWVASGKGIYDMKCMACHKLTDERLVGPGWAGVTKRRQPEWIINMITNVDMMLEKDPEAQKLLEQCLVRMPNQNISQDDARHILEYMRQNDGEK</sequence>
<dbReference type="SUPFAM" id="SSF46626">
    <property type="entry name" value="Cytochrome c"/>
    <property type="match status" value="1"/>
</dbReference>
<organism evidence="7 8">
    <name type="scientific">Flavihumibacter petaseus NBRC 106054</name>
    <dbReference type="NCBI Taxonomy" id="1220578"/>
    <lineage>
        <taxon>Bacteria</taxon>
        <taxon>Pseudomonadati</taxon>
        <taxon>Bacteroidota</taxon>
        <taxon>Chitinophagia</taxon>
        <taxon>Chitinophagales</taxon>
        <taxon>Chitinophagaceae</taxon>
        <taxon>Flavihumibacter</taxon>
    </lineage>
</organism>
<dbReference type="EMBL" id="BBWV01000001">
    <property type="protein sequence ID" value="GAO42683.1"/>
    <property type="molecule type" value="Genomic_DNA"/>
</dbReference>
<keyword evidence="2 4" id="KW-0479">Metal-binding</keyword>
<dbReference type="Gene3D" id="1.10.760.10">
    <property type="entry name" value="Cytochrome c-like domain"/>
    <property type="match status" value="1"/>
</dbReference>
<dbReference type="GO" id="GO:0046872">
    <property type="term" value="F:metal ion binding"/>
    <property type="evidence" value="ECO:0007669"/>
    <property type="project" value="UniProtKB-KW"/>
</dbReference>
<feature type="region of interest" description="Disordered" evidence="5">
    <location>
        <begin position="67"/>
        <end position="87"/>
    </location>
</feature>
<evidence type="ECO:0000256" key="5">
    <source>
        <dbReference type="SAM" id="MobiDB-lite"/>
    </source>
</evidence>
<dbReference type="AlphaFoldDB" id="A0A0E9MYS7"/>
<keyword evidence="1 4" id="KW-0349">Heme</keyword>
<accession>A0A0E9MYS7</accession>
<dbReference type="Proteomes" id="UP000033121">
    <property type="component" value="Unassembled WGS sequence"/>
</dbReference>
<evidence type="ECO:0000313" key="8">
    <source>
        <dbReference type="Proteomes" id="UP000033121"/>
    </source>
</evidence>
<comment type="caution">
    <text evidence="7">The sequence shown here is derived from an EMBL/GenBank/DDBJ whole genome shotgun (WGS) entry which is preliminary data.</text>
</comment>
<dbReference type="Pfam" id="PF00034">
    <property type="entry name" value="Cytochrom_C"/>
    <property type="match status" value="1"/>
</dbReference>
<evidence type="ECO:0000256" key="1">
    <source>
        <dbReference type="ARBA" id="ARBA00022617"/>
    </source>
</evidence>
<dbReference type="PROSITE" id="PS51007">
    <property type="entry name" value="CYTC"/>
    <property type="match status" value="1"/>
</dbReference>
<dbReference type="GO" id="GO:0020037">
    <property type="term" value="F:heme binding"/>
    <property type="evidence" value="ECO:0007669"/>
    <property type="project" value="InterPro"/>
</dbReference>
<keyword evidence="8" id="KW-1185">Reference proteome</keyword>
<name>A0A0E9MYS7_9BACT</name>
<evidence type="ECO:0000256" key="2">
    <source>
        <dbReference type="ARBA" id="ARBA00022723"/>
    </source>
</evidence>
<evidence type="ECO:0000256" key="3">
    <source>
        <dbReference type="ARBA" id="ARBA00023004"/>
    </source>
</evidence>
<gene>
    <name evidence="7" type="ORF">FPE01S_01_16980</name>
</gene>
<protein>
    <recommendedName>
        <fullName evidence="6">Cytochrome c domain-containing protein</fullName>
    </recommendedName>
</protein>
<evidence type="ECO:0000259" key="6">
    <source>
        <dbReference type="PROSITE" id="PS51007"/>
    </source>
</evidence>